<dbReference type="Proteomes" id="UP000030706">
    <property type="component" value="Unassembled WGS sequence"/>
</dbReference>
<protein>
    <submittedName>
        <fullName evidence="1">Uncharacterized protein</fullName>
    </submittedName>
</protein>
<name>A0A074XPC7_AURPU</name>
<dbReference type="STRING" id="1043002.A0A074XPC7"/>
<dbReference type="AlphaFoldDB" id="A0A074XPC7"/>
<gene>
    <name evidence="1" type="ORF">M438DRAFT_362275</name>
</gene>
<keyword evidence="2" id="KW-1185">Reference proteome</keyword>
<dbReference type="RefSeq" id="XP_029763547.1">
    <property type="nucleotide sequence ID" value="XM_029907572.1"/>
</dbReference>
<proteinExistence type="predicted"/>
<evidence type="ECO:0000313" key="2">
    <source>
        <dbReference type="Proteomes" id="UP000030706"/>
    </source>
</evidence>
<dbReference type="HOGENOM" id="CLU_059948_0_0_1"/>
<sequence>MSSAIAKSMTKIYTVVVHGFVLEYHGKFDQAIVAHQASIELLEKLMPTIKKNMLKAHRKMFERQLDVLRERKSILGKAALTSPRFAGVLMPPTVLSADAELKANGRSTDHVLSMDQKTICEWENAKPRDVDLKAYNSTAPENIRILFPENVPKFAPTLNPSLPPTAYRISHGSELLMLGQRSHWMFVKDSTDTSTLYAMQAIWMDDAPITEAVLRRAGEFLPAAGAVTVTINRVPGGGAYWLKLQNPRVGMCLELPDRASKSKNWSPRRFSYGHRKFVWKDTSDGKVFSKFQWDALYETSREWPKQGSKTGKKEDEVVGERLCWGVNHGGTHANHTIYIAGGVDQHFREHMLASQLARYLCKTYPSAKEPSKTTAAAGVVGMLSVGASLFL</sequence>
<evidence type="ECO:0000313" key="1">
    <source>
        <dbReference type="EMBL" id="KEQ87360.1"/>
    </source>
</evidence>
<dbReference type="EMBL" id="KL584976">
    <property type="protein sequence ID" value="KEQ87360.1"/>
    <property type="molecule type" value="Genomic_DNA"/>
</dbReference>
<accession>A0A074XPC7</accession>
<dbReference type="OrthoDB" id="5120991at2759"/>
<organism evidence="1 2">
    <name type="scientific">Aureobasidium pullulans EXF-150</name>
    <dbReference type="NCBI Taxonomy" id="1043002"/>
    <lineage>
        <taxon>Eukaryota</taxon>
        <taxon>Fungi</taxon>
        <taxon>Dikarya</taxon>
        <taxon>Ascomycota</taxon>
        <taxon>Pezizomycotina</taxon>
        <taxon>Dothideomycetes</taxon>
        <taxon>Dothideomycetidae</taxon>
        <taxon>Dothideales</taxon>
        <taxon>Saccotheciaceae</taxon>
        <taxon>Aureobasidium</taxon>
    </lineage>
</organism>
<reference evidence="1 2" key="1">
    <citation type="journal article" date="2014" name="BMC Genomics">
        <title>Genome sequencing of four Aureobasidium pullulans varieties: biotechnological potential, stress tolerance, and description of new species.</title>
        <authorList>
            <person name="Gostin Ar C."/>
            <person name="Ohm R.A."/>
            <person name="Kogej T."/>
            <person name="Sonjak S."/>
            <person name="Turk M."/>
            <person name="Zajc J."/>
            <person name="Zalar P."/>
            <person name="Grube M."/>
            <person name="Sun H."/>
            <person name="Han J."/>
            <person name="Sharma A."/>
            <person name="Chiniquy J."/>
            <person name="Ngan C.Y."/>
            <person name="Lipzen A."/>
            <person name="Barry K."/>
            <person name="Grigoriev I.V."/>
            <person name="Gunde-Cimerman N."/>
        </authorList>
    </citation>
    <scope>NUCLEOTIDE SEQUENCE [LARGE SCALE GENOMIC DNA]</scope>
    <source>
        <strain evidence="1 2">EXF-150</strain>
    </source>
</reference>
<dbReference type="GeneID" id="40749878"/>